<reference evidence="9" key="1">
    <citation type="submission" date="2017-02" db="EMBL/GenBank/DDBJ databases">
        <authorList>
            <person name="Varghese N."/>
            <person name="Submissions S."/>
        </authorList>
    </citation>
    <scope>NUCLEOTIDE SEQUENCE [LARGE SCALE GENOMIC DNA]</scope>
    <source>
        <strain evidence="9">DSM 24091</strain>
    </source>
</reference>
<dbReference type="InterPro" id="IPR012944">
    <property type="entry name" value="SusD_RagB_dom"/>
</dbReference>
<keyword evidence="5" id="KW-0998">Cell outer membrane</keyword>
<keyword evidence="9" id="KW-1185">Reference proteome</keyword>
<evidence type="ECO:0000313" key="9">
    <source>
        <dbReference type="Proteomes" id="UP000190150"/>
    </source>
</evidence>
<dbReference type="PROSITE" id="PS51257">
    <property type="entry name" value="PROKAR_LIPOPROTEIN"/>
    <property type="match status" value="1"/>
</dbReference>
<dbReference type="CDD" id="cd08977">
    <property type="entry name" value="SusD"/>
    <property type="match status" value="1"/>
</dbReference>
<dbReference type="Gene3D" id="1.25.40.390">
    <property type="match status" value="1"/>
</dbReference>
<accession>A0A1T5FGU8</accession>
<keyword evidence="3" id="KW-0732">Signal</keyword>
<feature type="domain" description="RagB/SusD" evidence="6">
    <location>
        <begin position="351"/>
        <end position="466"/>
    </location>
</feature>
<dbReference type="InterPro" id="IPR033985">
    <property type="entry name" value="SusD-like_N"/>
</dbReference>
<comment type="similarity">
    <text evidence="2">Belongs to the SusD family.</text>
</comment>
<evidence type="ECO:0000256" key="4">
    <source>
        <dbReference type="ARBA" id="ARBA00023136"/>
    </source>
</evidence>
<dbReference type="InterPro" id="IPR011990">
    <property type="entry name" value="TPR-like_helical_dom_sf"/>
</dbReference>
<name>A0A1T5FGU8_9SPHI</name>
<dbReference type="SUPFAM" id="SSF48452">
    <property type="entry name" value="TPR-like"/>
    <property type="match status" value="1"/>
</dbReference>
<protein>
    <submittedName>
        <fullName evidence="8">SusD family protein</fullName>
    </submittedName>
</protein>
<evidence type="ECO:0000256" key="2">
    <source>
        <dbReference type="ARBA" id="ARBA00006275"/>
    </source>
</evidence>
<dbReference type="Pfam" id="PF14322">
    <property type="entry name" value="SusD-like_3"/>
    <property type="match status" value="1"/>
</dbReference>
<evidence type="ECO:0000256" key="5">
    <source>
        <dbReference type="ARBA" id="ARBA00023237"/>
    </source>
</evidence>
<evidence type="ECO:0000259" key="6">
    <source>
        <dbReference type="Pfam" id="PF07980"/>
    </source>
</evidence>
<evidence type="ECO:0000313" key="8">
    <source>
        <dbReference type="EMBL" id="SKB95336.1"/>
    </source>
</evidence>
<dbReference type="OrthoDB" id="1094477at2"/>
<proteinExistence type="inferred from homology"/>
<dbReference type="AlphaFoldDB" id="A0A1T5FGU8"/>
<dbReference type="GO" id="GO:0009279">
    <property type="term" value="C:cell outer membrane"/>
    <property type="evidence" value="ECO:0007669"/>
    <property type="project" value="UniProtKB-SubCell"/>
</dbReference>
<comment type="subcellular location">
    <subcellularLocation>
        <location evidence="1">Cell outer membrane</location>
    </subcellularLocation>
</comment>
<evidence type="ECO:0000256" key="1">
    <source>
        <dbReference type="ARBA" id="ARBA00004442"/>
    </source>
</evidence>
<evidence type="ECO:0000256" key="3">
    <source>
        <dbReference type="ARBA" id="ARBA00022729"/>
    </source>
</evidence>
<gene>
    <name evidence="8" type="ORF">SAMN05660841_03228</name>
</gene>
<evidence type="ECO:0000259" key="7">
    <source>
        <dbReference type="Pfam" id="PF14322"/>
    </source>
</evidence>
<dbReference type="STRING" id="1513896.SAMN05660841_03228"/>
<feature type="domain" description="SusD-like N-terminal" evidence="7">
    <location>
        <begin position="98"/>
        <end position="265"/>
    </location>
</feature>
<dbReference type="RefSeq" id="WP_079644592.1">
    <property type="nucleotide sequence ID" value="NZ_FUZF01000016.1"/>
</dbReference>
<organism evidence="8 9">
    <name type="scientific">Sphingobacterium nematocida</name>
    <dbReference type="NCBI Taxonomy" id="1513896"/>
    <lineage>
        <taxon>Bacteria</taxon>
        <taxon>Pseudomonadati</taxon>
        <taxon>Bacteroidota</taxon>
        <taxon>Sphingobacteriia</taxon>
        <taxon>Sphingobacteriales</taxon>
        <taxon>Sphingobacteriaceae</taxon>
        <taxon>Sphingobacterium</taxon>
    </lineage>
</organism>
<dbReference type="Pfam" id="PF07980">
    <property type="entry name" value="SusD_RagB"/>
    <property type="match status" value="1"/>
</dbReference>
<dbReference type="EMBL" id="FUZF01000016">
    <property type="protein sequence ID" value="SKB95336.1"/>
    <property type="molecule type" value="Genomic_DNA"/>
</dbReference>
<keyword evidence="4" id="KW-0472">Membrane</keyword>
<dbReference type="Proteomes" id="UP000190150">
    <property type="component" value="Unassembled WGS sequence"/>
</dbReference>
<sequence>MKYPNMKKYIITWISMVCILGLSSCEKYLEAYSPNLVTVKSISDLDEVLIGSVYIPSRTLTSTTSNQLATWLNFVDDDVNTVMGASTATSPIDPRASSAQMNFMYGYTTWQYDVSQSYDKTSSFAESGTWKDLYARINICNIILNEIEKIDVKKDHEIADYHRVKAEALFLRAQFYFMLVNIYGQPYDVATASQTLGVPLKLTHYVEHENKKDQQFERAPLDKIYTQIKEDLLASIENFAKGSIRETHLRATGNAAKVLLSRVGLFTEQYDMAKKYAEEVVKDNALLQQLPEASAEFTFFTMENPEVLFSQGSLNFQTSFSAAPRDFCVSADLVTTFDAKDKRKNVFFKTTRYSDSTALNLKYKNGIHQSYFSDQFLIRSGEAFLNLAEASAFLGDESTANTYLNRLKGNRIIDYKEETLAGKELVDEIRAERRRELCFEGHRWFDIRRYSVNSKYPFSRPIVRAFGVFTDNGTFIQKEEYILKEKDPAYTLQIPADVREFQPGMPVNAREVREPSKVINIKF</sequence>